<feature type="compositionally biased region" description="Polar residues" evidence="1">
    <location>
        <begin position="408"/>
        <end position="431"/>
    </location>
</feature>
<proteinExistence type="predicted"/>
<feature type="compositionally biased region" description="Polar residues" evidence="1">
    <location>
        <begin position="647"/>
        <end position="656"/>
    </location>
</feature>
<accession>A0A5B7FQV7</accession>
<feature type="region of interest" description="Disordered" evidence="1">
    <location>
        <begin position="707"/>
        <end position="726"/>
    </location>
</feature>
<feature type="region of interest" description="Disordered" evidence="1">
    <location>
        <begin position="504"/>
        <end position="532"/>
    </location>
</feature>
<protein>
    <submittedName>
        <fullName evidence="2">DNA-directed RNA polymerase subunit beta</fullName>
    </submittedName>
</protein>
<reference evidence="2 3" key="1">
    <citation type="submission" date="2019-05" db="EMBL/GenBank/DDBJ databases">
        <title>Another draft genome of Portunus trituberculatus and its Hox gene families provides insights of decapod evolution.</title>
        <authorList>
            <person name="Jeong J.-H."/>
            <person name="Song I."/>
            <person name="Kim S."/>
            <person name="Choi T."/>
            <person name="Kim D."/>
            <person name="Ryu S."/>
            <person name="Kim W."/>
        </authorList>
    </citation>
    <scope>NUCLEOTIDE SEQUENCE [LARGE SCALE GENOMIC DNA]</scope>
    <source>
        <tissue evidence="2">Muscle</tissue>
    </source>
</reference>
<evidence type="ECO:0000313" key="3">
    <source>
        <dbReference type="Proteomes" id="UP000324222"/>
    </source>
</evidence>
<feature type="region of interest" description="Disordered" evidence="1">
    <location>
        <begin position="761"/>
        <end position="780"/>
    </location>
</feature>
<evidence type="ECO:0000313" key="2">
    <source>
        <dbReference type="EMBL" id="MPC48902.1"/>
    </source>
</evidence>
<feature type="region of interest" description="Disordered" evidence="1">
    <location>
        <begin position="841"/>
        <end position="865"/>
    </location>
</feature>
<keyword evidence="3" id="KW-1185">Reference proteome</keyword>
<feature type="region of interest" description="Disordered" evidence="1">
    <location>
        <begin position="734"/>
        <end position="753"/>
    </location>
</feature>
<feature type="compositionally biased region" description="Low complexity" evidence="1">
    <location>
        <begin position="184"/>
        <end position="276"/>
    </location>
</feature>
<dbReference type="OrthoDB" id="6380892at2759"/>
<feature type="region of interest" description="Disordered" evidence="1">
    <location>
        <begin position="159"/>
        <end position="377"/>
    </location>
</feature>
<dbReference type="AlphaFoldDB" id="A0A5B7FQV7"/>
<feature type="compositionally biased region" description="Polar residues" evidence="1">
    <location>
        <begin position="121"/>
        <end position="134"/>
    </location>
</feature>
<keyword evidence="2" id="KW-0804">Transcription</keyword>
<feature type="compositionally biased region" description="Low complexity" evidence="1">
    <location>
        <begin position="432"/>
        <end position="457"/>
    </location>
</feature>
<feature type="region of interest" description="Disordered" evidence="1">
    <location>
        <begin position="408"/>
        <end position="473"/>
    </location>
</feature>
<name>A0A5B7FQV7_PORTR</name>
<dbReference type="GO" id="GO:0000428">
    <property type="term" value="C:DNA-directed RNA polymerase complex"/>
    <property type="evidence" value="ECO:0007669"/>
    <property type="project" value="UniProtKB-KW"/>
</dbReference>
<feature type="compositionally biased region" description="Low complexity" evidence="1">
    <location>
        <begin position="516"/>
        <end position="532"/>
    </location>
</feature>
<feature type="compositionally biased region" description="Low complexity" evidence="1">
    <location>
        <begin position="580"/>
        <end position="614"/>
    </location>
</feature>
<feature type="region of interest" description="Disordered" evidence="1">
    <location>
        <begin position="548"/>
        <end position="699"/>
    </location>
</feature>
<gene>
    <name evidence="2" type="primary">rpoC2</name>
    <name evidence="2" type="ORF">E2C01_042688</name>
</gene>
<sequence>MNHKNETLTAPRVTRACRVVGEQMECFANQFKASVVRVLRFEQFGASQMEQYGFVLRLFFPPFSRFHSASSFSFWNMLVRVLLGVLAVALVSSEPLFPVPIPVPYKSPSSSDSNNHRTPRSDYTATQHGPSSTASTANDFFSSIIRLGLRIRDTARATFGYGDNTSSGYEYEAPNSGYEPPASEYGAPANEYEPPAEEYGPPAEEYGPPANEYEAPANEYGPPAEEYGPPASEYEAPASEYGVPANEYEPSPYDYSPPAEEYGPPAEEYGPPANEYDYSPPAEEYGPPALEHGTPENVYEPPEEEYGFPSNGYLPPPNKYGPPEEEYGSPETEYSFPEIEYSSPDNEYGPPIIEYGTPENEYAPPEEEYGPPENEYAAPENEYAAPENEEYNDLDHYIAIVTYQSTPAPSYDTPDQSYNTPAPSYNTAAQSYTTRAPTYTTPAPTYTTPAPTYNPPAKEYKEPTNDYKEKSKGPSITITQAKLIAHSKAVTGRVFPFTGHKVYSTQTTPAPKYSPEPKYTTPAPTYTTSAPSYTTEAPVYTTKAPVYTTTNSYTTPKPRYTTRSRYNSALSKRNPANTNPRPRGSTSTSSTRFSFPKSKGQSRRPSSASSISGKLFRILRSKSNSNPKLSRRSRSRGSSRSPISRSIFLNVSPRRSQPQKRKTAQTQPRRPRVVISPSQSTNNGFRPIVTNTPRPTSVGFRSPNVNHLRHDGSPPTPPTITFGGFRPIIKTTPRTTAVTSRPHHGGGFRPVITTTARPTTFAPTTSLRSHRTITGGHSSTTQRTPLFRIVQSNPSFHIPREVVSKAPPRNQNRIVAQIRPGPKQPHRPAHGVHVFHKGAPGVRVHTPARPPVHTSARPPVRTPVHGTYRKSQYHFSWKAQPGRVFTWSKGDEYCTSLGPGWELVSLELPDENFYISQVVARGMYGATRCWVMS</sequence>
<keyword evidence="2" id="KW-0240">DNA-directed RNA polymerase</keyword>
<organism evidence="2 3">
    <name type="scientific">Portunus trituberculatus</name>
    <name type="common">Swimming crab</name>
    <name type="synonym">Neptunus trituberculatus</name>
    <dbReference type="NCBI Taxonomy" id="210409"/>
    <lineage>
        <taxon>Eukaryota</taxon>
        <taxon>Metazoa</taxon>
        <taxon>Ecdysozoa</taxon>
        <taxon>Arthropoda</taxon>
        <taxon>Crustacea</taxon>
        <taxon>Multicrustacea</taxon>
        <taxon>Malacostraca</taxon>
        <taxon>Eumalacostraca</taxon>
        <taxon>Eucarida</taxon>
        <taxon>Decapoda</taxon>
        <taxon>Pleocyemata</taxon>
        <taxon>Brachyura</taxon>
        <taxon>Eubrachyura</taxon>
        <taxon>Portunoidea</taxon>
        <taxon>Portunidae</taxon>
        <taxon>Portuninae</taxon>
        <taxon>Portunus</taxon>
    </lineage>
</organism>
<feature type="compositionally biased region" description="Polar residues" evidence="1">
    <location>
        <begin position="676"/>
        <end position="695"/>
    </location>
</feature>
<evidence type="ECO:0000256" key="1">
    <source>
        <dbReference type="SAM" id="MobiDB-lite"/>
    </source>
</evidence>
<feature type="compositionally biased region" description="Polar residues" evidence="1">
    <location>
        <begin position="548"/>
        <end position="579"/>
    </location>
</feature>
<dbReference type="EMBL" id="VSRR010008548">
    <property type="protein sequence ID" value="MPC48902.1"/>
    <property type="molecule type" value="Genomic_DNA"/>
</dbReference>
<dbReference type="Proteomes" id="UP000324222">
    <property type="component" value="Unassembled WGS sequence"/>
</dbReference>
<comment type="caution">
    <text evidence="2">The sequence shown here is derived from an EMBL/GenBank/DDBJ whole genome shotgun (WGS) entry which is preliminary data.</text>
</comment>
<feature type="compositionally biased region" description="Basic and acidic residues" evidence="1">
    <location>
        <begin position="458"/>
        <end position="472"/>
    </location>
</feature>
<feature type="region of interest" description="Disordered" evidence="1">
    <location>
        <begin position="106"/>
        <end position="134"/>
    </location>
</feature>